<evidence type="ECO:0000256" key="12">
    <source>
        <dbReference type="RuleBase" id="RU010713"/>
    </source>
</evidence>
<protein>
    <recommendedName>
        <fullName evidence="12">Innexin</fullName>
    </recommendedName>
</protein>
<dbReference type="GO" id="GO:0005921">
    <property type="term" value="C:gap junction"/>
    <property type="evidence" value="ECO:0007669"/>
    <property type="project" value="UniProtKB-SubCell"/>
</dbReference>
<keyword evidence="11 12" id="KW-0407">Ion channel</keyword>
<keyword evidence="5 12" id="KW-0812">Transmembrane</keyword>
<dbReference type="GO" id="GO:0005886">
    <property type="term" value="C:plasma membrane"/>
    <property type="evidence" value="ECO:0007669"/>
    <property type="project" value="UniProtKB-SubCell"/>
</dbReference>
<dbReference type="WBParaSite" id="scf7180000424272.g12686">
    <property type="protein sequence ID" value="scf7180000424272.g12686"/>
    <property type="gene ID" value="scf7180000424272.g12686"/>
</dbReference>
<dbReference type="PRINTS" id="PR01262">
    <property type="entry name" value="INNEXIN"/>
</dbReference>
<keyword evidence="9 12" id="KW-0406">Ion transport</keyword>
<evidence type="ECO:0000256" key="5">
    <source>
        <dbReference type="ARBA" id="ARBA00022692"/>
    </source>
</evidence>
<evidence type="ECO:0000256" key="1">
    <source>
        <dbReference type="ARBA" id="ARBA00004610"/>
    </source>
</evidence>
<keyword evidence="8 12" id="KW-1133">Transmembrane helix</keyword>
<evidence type="ECO:0000256" key="2">
    <source>
        <dbReference type="ARBA" id="ARBA00004651"/>
    </source>
</evidence>
<comment type="subcellular location">
    <subcellularLocation>
        <location evidence="1">Cell junction</location>
        <location evidence="1">Gap junction</location>
    </subcellularLocation>
    <subcellularLocation>
        <location evidence="2 12">Cell membrane</location>
        <topology evidence="2 12">Multi-pass membrane protein</topology>
    </subcellularLocation>
</comment>
<dbReference type="Pfam" id="PF00876">
    <property type="entry name" value="Innexin"/>
    <property type="match status" value="2"/>
</dbReference>
<evidence type="ECO:0000256" key="3">
    <source>
        <dbReference type="ARBA" id="ARBA00022448"/>
    </source>
</evidence>
<evidence type="ECO:0000256" key="8">
    <source>
        <dbReference type="ARBA" id="ARBA00022989"/>
    </source>
</evidence>
<name>A0A915P6N7_9BILA</name>
<keyword evidence="4" id="KW-1003">Cell membrane</keyword>
<feature type="transmembrane region" description="Helical" evidence="12">
    <location>
        <begin position="210"/>
        <end position="231"/>
    </location>
</feature>
<dbReference type="GO" id="GO:0005243">
    <property type="term" value="F:gap junction channel activity"/>
    <property type="evidence" value="ECO:0007669"/>
    <property type="project" value="TreeGrafter"/>
</dbReference>
<keyword evidence="13" id="KW-1185">Reference proteome</keyword>
<proteinExistence type="inferred from homology"/>
<comment type="similarity">
    <text evidence="12">Belongs to the pannexin family.</text>
</comment>
<evidence type="ECO:0000256" key="9">
    <source>
        <dbReference type="ARBA" id="ARBA00023065"/>
    </source>
</evidence>
<dbReference type="PANTHER" id="PTHR11893:SF31">
    <property type="entry name" value="INNEXIN-11"/>
    <property type="match status" value="1"/>
</dbReference>
<comment type="function">
    <text evidence="12">Structural component of the gap junctions.</text>
</comment>
<keyword evidence="3 12" id="KW-0813">Transport</keyword>
<accession>A0A915P6N7</accession>
<evidence type="ECO:0000256" key="6">
    <source>
        <dbReference type="ARBA" id="ARBA00022868"/>
    </source>
</evidence>
<keyword evidence="7" id="KW-0965">Cell junction</keyword>
<comment type="caution">
    <text evidence="12">Lacks conserved residue(s) required for the propagation of feature annotation.</text>
</comment>
<evidence type="ECO:0000313" key="13">
    <source>
        <dbReference type="Proteomes" id="UP000887560"/>
    </source>
</evidence>
<evidence type="ECO:0000256" key="7">
    <source>
        <dbReference type="ARBA" id="ARBA00022949"/>
    </source>
</evidence>
<evidence type="ECO:0000256" key="10">
    <source>
        <dbReference type="ARBA" id="ARBA00023136"/>
    </source>
</evidence>
<evidence type="ECO:0000256" key="11">
    <source>
        <dbReference type="ARBA" id="ARBA00023303"/>
    </source>
</evidence>
<dbReference type="PROSITE" id="PS51013">
    <property type="entry name" value="PANNEXIN"/>
    <property type="match status" value="1"/>
</dbReference>
<dbReference type="PANTHER" id="PTHR11893">
    <property type="entry name" value="INNEXIN"/>
    <property type="match status" value="1"/>
</dbReference>
<evidence type="ECO:0000313" key="14">
    <source>
        <dbReference type="WBParaSite" id="scf7180000424272.g12686"/>
    </source>
</evidence>
<dbReference type="GO" id="GO:0034220">
    <property type="term" value="P:monoatomic ion transmembrane transport"/>
    <property type="evidence" value="ECO:0007669"/>
    <property type="project" value="UniProtKB-KW"/>
</dbReference>
<reference evidence="14" key="1">
    <citation type="submission" date="2022-11" db="UniProtKB">
        <authorList>
            <consortium name="WormBaseParasite"/>
        </authorList>
    </citation>
    <scope>IDENTIFICATION</scope>
</reference>
<gene>
    <name evidence="12" type="primary">inx</name>
</gene>
<dbReference type="Proteomes" id="UP000887560">
    <property type="component" value="Unplaced"/>
</dbReference>
<sequence>MMIETLISMARYLSAHKDDDFADRMNYLYTPNMLLAFSVLISFKQFGGSWEQYAENFCWSEDTYYLPPQVHVAQIKESERYSEERKLSYYQWVPFFLLLQAACFRLPSLLWKAASLSSGVRVHDIVVKALDSQNMEDECRHRTIIMLANHLARALQTDRYQWYGISVIQDLMRGIPWQASGYFPRVRQMANIQKYSVQCVLVINIFTEKIFILLWFWYGILLVATSISFIYW</sequence>
<keyword evidence="10 12" id="KW-0472">Membrane</keyword>
<keyword evidence="6" id="KW-0303">Gap junction</keyword>
<evidence type="ECO:0000256" key="4">
    <source>
        <dbReference type="ARBA" id="ARBA00022475"/>
    </source>
</evidence>
<organism evidence="13 14">
    <name type="scientific">Meloidogyne floridensis</name>
    <dbReference type="NCBI Taxonomy" id="298350"/>
    <lineage>
        <taxon>Eukaryota</taxon>
        <taxon>Metazoa</taxon>
        <taxon>Ecdysozoa</taxon>
        <taxon>Nematoda</taxon>
        <taxon>Chromadorea</taxon>
        <taxon>Rhabditida</taxon>
        <taxon>Tylenchina</taxon>
        <taxon>Tylenchomorpha</taxon>
        <taxon>Tylenchoidea</taxon>
        <taxon>Meloidogynidae</taxon>
        <taxon>Meloidogyninae</taxon>
        <taxon>Meloidogyne</taxon>
    </lineage>
</organism>
<dbReference type="AlphaFoldDB" id="A0A915P6N7"/>
<dbReference type="InterPro" id="IPR000990">
    <property type="entry name" value="Innexin"/>
</dbReference>